<dbReference type="RefSeq" id="WP_057318769.1">
    <property type="nucleotide sequence ID" value="NZ_CYXP01000001.1"/>
</dbReference>
<dbReference type="EMBL" id="CYXP01000001">
    <property type="protein sequence ID" value="CUM78525.1"/>
    <property type="molecule type" value="Genomic_DNA"/>
</dbReference>
<reference evidence="3" key="2">
    <citation type="submission" date="2023-01" db="EMBL/GenBank/DDBJ databases">
        <title>Human gut microbiome strain richness.</title>
        <authorList>
            <person name="Chen-Liaw A."/>
        </authorList>
    </citation>
    <scope>NUCLEOTIDE SEQUENCE</scope>
    <source>
        <strain evidence="3">RTP21484st1_E5_RTP21484_190118</strain>
    </source>
</reference>
<organism evidence="2 4">
    <name type="scientific">Parabacteroides distasonis</name>
    <dbReference type="NCBI Taxonomy" id="823"/>
    <lineage>
        <taxon>Bacteria</taxon>
        <taxon>Pseudomonadati</taxon>
        <taxon>Bacteroidota</taxon>
        <taxon>Bacteroidia</taxon>
        <taxon>Bacteroidales</taxon>
        <taxon>Tannerellaceae</taxon>
        <taxon>Parabacteroides</taxon>
    </lineage>
</organism>
<accession>A0A173RL89</accession>
<evidence type="ECO:0000256" key="1">
    <source>
        <dbReference type="SAM" id="SignalP"/>
    </source>
</evidence>
<evidence type="ECO:0000313" key="2">
    <source>
        <dbReference type="EMBL" id="CUM78525.1"/>
    </source>
</evidence>
<sequence>MRTTLKAQAIRLIAIFLLICASTTTVKAQISQHPELYKVKEFHNMDKDGGAYYCFTDAQYYQGKLYGVYIDNNGPSSIRLIAFEVNGETRTMEQSTVGDTGKKMIFLNDFGVYQDAEIIVYRNRFYVLWKNNTNGQIWIGEVDMKKGEYKKTRMLDDGKTYANFAATIYRDKICVILHRRTNKKLQVYQYGDPELNSGWDWCGTVRNAGHDNIELKGSTGISMEYDPDDHWDATSWYGYDDTEKKNVEKLIIGRLKSGTFEAFSYSGEYGKDNIWPSNWEEYAHHDIGRSKTFSLKLIQADIEGYAADNTSGYKASSNPLIFSYCTYDGKGTGEHFLKKFYPGSNSFATDAPIYTDLPYGYTVVATAADPTTETAPGGGLYYKQYIYLLRGNQTPYHWYKHAYIASIRSNEIVERRSSFNDEKALFGNSELRNLVRLIGIIEGPPPTIVDNNDWFKDLGVASSLSFTMGSGTSNSVSRLYKSDLKCSFGPHTDKLTAAFGGGYSFQKQHEEVTSQSESITVTFEANDTADYRAIALYSVPILTRCDLEYLSPTRRQSVRMPIFSYTYMTRQSIKQVEVPLDLEPFRIDNPSKLGDWEAREILTMTASEPNVSKSVNFSLNSERIDMTLETSGTISDSQTKGAISLMDLKFPFFQLENQSSWEWTDQTTATTSQGISASYSKIRRTDKHVRPEETAESFSSTLYLLTAEKSNTLRDQYYPKLLERKISFGTDTFPFMVNSDKPFVLAWDINNITYVRGDVSATGNEEVTTDEPLSIRFLDGMLTVDCLPGATVNVYSMNGTLAGHQQAVSGKAIFSLPGHLYTVEVVTERYRKVQKVVR</sequence>
<evidence type="ECO:0000313" key="4">
    <source>
        <dbReference type="Proteomes" id="UP000095591"/>
    </source>
</evidence>
<proteinExistence type="predicted"/>
<dbReference type="EMBL" id="JAQMPJ010000001">
    <property type="protein sequence ID" value="MDB9003553.1"/>
    <property type="molecule type" value="Genomic_DNA"/>
</dbReference>
<dbReference type="Proteomes" id="UP000095591">
    <property type="component" value="Unassembled WGS sequence"/>
</dbReference>
<name>A0A173RL89_PARDI</name>
<gene>
    <name evidence="2" type="ORF">ERS852429_00561</name>
    <name evidence="3" type="ORF">PN599_00870</name>
</gene>
<dbReference type="Proteomes" id="UP001210126">
    <property type="component" value="Unassembled WGS sequence"/>
</dbReference>
<reference evidence="2 4" key="1">
    <citation type="submission" date="2015-09" db="EMBL/GenBank/DDBJ databases">
        <authorList>
            <consortium name="Pathogen Informatics"/>
        </authorList>
    </citation>
    <scope>NUCLEOTIDE SEQUENCE [LARGE SCALE GENOMIC DNA]</scope>
    <source>
        <strain evidence="2 4">2789STDY5608872</strain>
    </source>
</reference>
<dbReference type="AlphaFoldDB" id="A0A173RL89"/>
<protein>
    <submittedName>
        <fullName evidence="2">Uncharacterized protein</fullName>
    </submittedName>
</protein>
<evidence type="ECO:0000313" key="3">
    <source>
        <dbReference type="EMBL" id="MDB9003553.1"/>
    </source>
</evidence>
<feature type="chain" id="PRO_5008010888" evidence="1">
    <location>
        <begin position="29"/>
        <end position="838"/>
    </location>
</feature>
<feature type="signal peptide" evidence="1">
    <location>
        <begin position="1"/>
        <end position="28"/>
    </location>
</feature>
<keyword evidence="1" id="KW-0732">Signal</keyword>